<dbReference type="GeneID" id="64671568"/>
<dbReference type="PROSITE" id="PS50181">
    <property type="entry name" value="FBOX"/>
    <property type="match status" value="1"/>
</dbReference>
<reference evidence="2" key="1">
    <citation type="journal article" date="2020" name="New Phytol.">
        <title>Comparative genomics reveals dynamic genome evolution in host specialist ectomycorrhizal fungi.</title>
        <authorList>
            <person name="Lofgren L.A."/>
            <person name="Nguyen N.H."/>
            <person name="Vilgalys R."/>
            <person name="Ruytinx J."/>
            <person name="Liao H.L."/>
            <person name="Branco S."/>
            <person name="Kuo A."/>
            <person name="LaButti K."/>
            <person name="Lipzen A."/>
            <person name="Andreopoulos W."/>
            <person name="Pangilinan J."/>
            <person name="Riley R."/>
            <person name="Hundley H."/>
            <person name="Na H."/>
            <person name="Barry K."/>
            <person name="Grigoriev I.V."/>
            <person name="Stajich J.E."/>
            <person name="Kennedy P.G."/>
        </authorList>
    </citation>
    <scope>NUCLEOTIDE SEQUENCE</scope>
    <source>
        <strain evidence="2">FC203</strain>
    </source>
</reference>
<evidence type="ECO:0000259" key="1">
    <source>
        <dbReference type="PROSITE" id="PS50181"/>
    </source>
</evidence>
<dbReference type="Gene3D" id="1.20.1280.50">
    <property type="match status" value="1"/>
</dbReference>
<dbReference type="Proteomes" id="UP001195769">
    <property type="component" value="Unassembled WGS sequence"/>
</dbReference>
<evidence type="ECO:0000313" key="3">
    <source>
        <dbReference type="Proteomes" id="UP001195769"/>
    </source>
</evidence>
<protein>
    <recommendedName>
        <fullName evidence="1">F-box domain-containing protein</fullName>
    </recommendedName>
</protein>
<comment type="caution">
    <text evidence="2">The sequence shown here is derived from an EMBL/GenBank/DDBJ whole genome shotgun (WGS) entry which is preliminary data.</text>
</comment>
<dbReference type="AlphaFoldDB" id="A0AAD4DZT0"/>
<dbReference type="InterPro" id="IPR036047">
    <property type="entry name" value="F-box-like_dom_sf"/>
</dbReference>
<name>A0AAD4DZT0_9AGAM</name>
<dbReference type="EMBL" id="JABBWK010000049">
    <property type="protein sequence ID" value="KAG1897114.1"/>
    <property type="molecule type" value="Genomic_DNA"/>
</dbReference>
<gene>
    <name evidence="2" type="ORF">F5891DRAFT_982916</name>
</gene>
<dbReference type="Pfam" id="PF12937">
    <property type="entry name" value="F-box-like"/>
    <property type="match status" value="1"/>
</dbReference>
<sequence>MSSLLGKDEPEQTTDAHMGFGLSKMLAGSNNLDEHEGMFRLFKSYRRLLRTSLARDIGATDASKVEEHMARPWVVCVSDCDQGLLQLTRWDPEAFLKWDATVYSSPPDEDKPYQSYVSIVFATWIVSGPGSVGVNDTLRRDSVRKKVSNRRGVSYRRRQLVEDKAKIVQSHNSHKKFSSALWRFPPEILAEIFLYYMLENEDWTPAPNLAPMVLTAVCKRWREVAVDTSSLWRKLRLEVGHGNWQQRAFCYDSYLKRSRGRQLSLAPECHNDDDGMERLEELVMYTTVSVPVLTIAHSVVLSITKLPPNMHTLKLMNLWFDLKMLSGFNPLAWVNLTNLEIVVGGRDAGKIVALPTSILVHIRESGCGLDRKSRAIRYHHAPQSTHGRGSQCR</sequence>
<dbReference type="InterPro" id="IPR001810">
    <property type="entry name" value="F-box_dom"/>
</dbReference>
<evidence type="ECO:0000313" key="2">
    <source>
        <dbReference type="EMBL" id="KAG1897114.1"/>
    </source>
</evidence>
<dbReference type="SUPFAM" id="SSF81383">
    <property type="entry name" value="F-box domain"/>
    <property type="match status" value="1"/>
</dbReference>
<organism evidence="2 3">
    <name type="scientific">Suillus fuscotomentosus</name>
    <dbReference type="NCBI Taxonomy" id="1912939"/>
    <lineage>
        <taxon>Eukaryota</taxon>
        <taxon>Fungi</taxon>
        <taxon>Dikarya</taxon>
        <taxon>Basidiomycota</taxon>
        <taxon>Agaricomycotina</taxon>
        <taxon>Agaricomycetes</taxon>
        <taxon>Agaricomycetidae</taxon>
        <taxon>Boletales</taxon>
        <taxon>Suillineae</taxon>
        <taxon>Suillaceae</taxon>
        <taxon>Suillus</taxon>
    </lineage>
</organism>
<dbReference type="RefSeq" id="XP_041222690.1">
    <property type="nucleotide sequence ID" value="XM_041377270.1"/>
</dbReference>
<keyword evidence="3" id="KW-1185">Reference proteome</keyword>
<accession>A0AAD4DZT0</accession>
<feature type="domain" description="F-box" evidence="1">
    <location>
        <begin position="178"/>
        <end position="235"/>
    </location>
</feature>
<proteinExistence type="predicted"/>